<accession>A0ABS9J0H5</accession>
<dbReference type="EMBL" id="JAETXX010000001">
    <property type="protein sequence ID" value="MCF8713933.1"/>
    <property type="molecule type" value="Genomic_DNA"/>
</dbReference>
<dbReference type="RefSeq" id="WP_236957891.1">
    <property type="nucleotide sequence ID" value="NZ_JAETXX010000001.1"/>
</dbReference>
<name>A0ABS9J0H5_9FLAO</name>
<evidence type="ECO:0000256" key="5">
    <source>
        <dbReference type="ARBA" id="ARBA00023136"/>
    </source>
</evidence>
<dbReference type="Gene3D" id="2.170.130.10">
    <property type="entry name" value="TonB-dependent receptor, plug domain"/>
    <property type="match status" value="1"/>
</dbReference>
<sequence length="1116" mass="124546">MKKKYSAHADEFQFKKLKSQFIWIMKRSLIIFFIFFLSSSSFAFSQKVSISIEETTLGEAFKMISKETNVDFFYSDSELNVDKVVTGNFKNTELVEVVESLVGNDFEVQRESENLILIVPSEKEVAAQSIVTGTVVDDLGVPLFGVTVVIKGSRQGGVTDDKGNYRILAKAGDVLLFTYIGFVSKEVEVSGKENENINITMVPDVSELSEVVVTGIVERKKESYTGAVNTISGEELKNIGNQNIIQSIKSLDPSFIVLDNNQFGSNPNVLPNIEVRGKTSVSTSAIRDEFDGDPNQPIFILDGFETDLRTIVDLDMNRVKSITILKDATSTALYGAKAANGVVVVETIKPKVGELQVSYTGDFRFEFPDLSDYNLMNAEQKLEFERLSGRWTDRGEDPVKQVSLDAIYNEKLAEVRRGVDTYWLDKPLQTGFSQKHGVYASGGSDALYFGAGVNYQNTEGVMIGSDRKTWGANVDINYRKGKLNISNRFYLNGSDANESPYGSFQKFAQANPYYRPTNEFGKIGKYLDRVDVSGVDSYNVTNPLYSSTLNNMDNTVGFDIRNSLQAIYRFDNSFRITAGLQLKKGSSTNEIFISPEESQFDDVDVFQRGEYTNSEVEDYSYYGNIMLVYSKILAEKHAINANVRADIEETNKDRYITTAVGFPVGTNGSPSFAFGYEPNAAPSYRSNVYRRNNILGSVNYTYDNTYLFDATFRMDGSTAFGSNEKYSPFWSVGLGWNLHNEFNFDPKVVGLLKLRGNVGLTGNQNFGSVATTSIYGYTDSVNIYGPGIDLEQLANEDLEWQNTLQTNIGVDFKLFNDRLSGSMEFYLKNTDPLIVTIDLPSSTGLSGYPLNAGYLNIKGTEAIIKYSPIYNMQKKTVWTLGVTASAYKSTYGGFDNKLASLNEGAQESRSLLRYKDGYSPDDIWAVPSLGIDPATGKEVFLKANGQTTFEYDYDDTAVVGNLRPKVEGVISSNLSLKGFLFGMNIRYRFGGDVFNNAMYEKVENISRSEIVNNQDIRALEDRWLEPGDIAKYKGISLTESTPISSRFVQDLNELIGESFSLGYRTTDQAWVTNLGLQSVRFNLYMNDIFRISSVDVERGIQYPFARSVSFSLNVAF</sequence>
<keyword evidence="5 7" id="KW-0472">Membrane</keyword>
<proteinExistence type="inferred from homology"/>
<evidence type="ECO:0000256" key="2">
    <source>
        <dbReference type="ARBA" id="ARBA00022448"/>
    </source>
</evidence>
<reference evidence="9 10" key="1">
    <citation type="submission" date="2021-01" db="EMBL/GenBank/DDBJ databases">
        <title>Genome sequencing of Joostella atrarenae M1-2 (= KCTC 23194).</title>
        <authorList>
            <person name="Zakaria M.R."/>
            <person name="Lam M.Q."/>
            <person name="Chong C.S."/>
        </authorList>
    </citation>
    <scope>NUCLEOTIDE SEQUENCE [LARGE SCALE GENOMIC DNA]</scope>
    <source>
        <strain evidence="9 10">M1-2</strain>
    </source>
</reference>
<feature type="domain" description="TonB-dependent receptor plug" evidence="8">
    <location>
        <begin position="221"/>
        <end position="342"/>
    </location>
</feature>
<dbReference type="InterPro" id="IPR023997">
    <property type="entry name" value="TonB-dep_OMP_SusC/RagA_CS"/>
</dbReference>
<dbReference type="NCBIfam" id="TIGR04056">
    <property type="entry name" value="OMP_RagA_SusC"/>
    <property type="match status" value="1"/>
</dbReference>
<comment type="caution">
    <text evidence="9">The sequence shown here is derived from an EMBL/GenBank/DDBJ whole genome shotgun (WGS) entry which is preliminary data.</text>
</comment>
<comment type="subcellular location">
    <subcellularLocation>
        <location evidence="1 7">Cell outer membrane</location>
        <topology evidence="1 7">Multi-pass membrane protein</topology>
    </subcellularLocation>
</comment>
<organism evidence="9 10">
    <name type="scientific">Joostella atrarenae</name>
    <dbReference type="NCBI Taxonomy" id="679257"/>
    <lineage>
        <taxon>Bacteria</taxon>
        <taxon>Pseudomonadati</taxon>
        <taxon>Bacteroidota</taxon>
        <taxon>Flavobacteriia</taxon>
        <taxon>Flavobacteriales</taxon>
        <taxon>Flavobacteriaceae</taxon>
        <taxon>Joostella</taxon>
    </lineage>
</organism>
<dbReference type="InterPro" id="IPR008969">
    <property type="entry name" value="CarboxyPept-like_regulatory"/>
</dbReference>
<keyword evidence="10" id="KW-1185">Reference proteome</keyword>
<evidence type="ECO:0000256" key="7">
    <source>
        <dbReference type="PROSITE-ProRule" id="PRU01360"/>
    </source>
</evidence>
<protein>
    <submittedName>
        <fullName evidence="9">SusC/RagA family TonB-linked outer membrane protein</fullName>
    </submittedName>
</protein>
<keyword evidence="3 7" id="KW-1134">Transmembrane beta strand</keyword>
<evidence type="ECO:0000313" key="10">
    <source>
        <dbReference type="Proteomes" id="UP000829517"/>
    </source>
</evidence>
<evidence type="ECO:0000256" key="4">
    <source>
        <dbReference type="ARBA" id="ARBA00022692"/>
    </source>
</evidence>
<evidence type="ECO:0000313" key="9">
    <source>
        <dbReference type="EMBL" id="MCF8713933.1"/>
    </source>
</evidence>
<gene>
    <name evidence="9" type="ORF">JM658_03750</name>
</gene>
<evidence type="ECO:0000256" key="1">
    <source>
        <dbReference type="ARBA" id="ARBA00004571"/>
    </source>
</evidence>
<dbReference type="InterPro" id="IPR037066">
    <property type="entry name" value="Plug_dom_sf"/>
</dbReference>
<dbReference type="PROSITE" id="PS52016">
    <property type="entry name" value="TONB_DEPENDENT_REC_3"/>
    <property type="match status" value="1"/>
</dbReference>
<evidence type="ECO:0000256" key="3">
    <source>
        <dbReference type="ARBA" id="ARBA00022452"/>
    </source>
</evidence>
<dbReference type="InterPro" id="IPR039426">
    <property type="entry name" value="TonB-dep_rcpt-like"/>
</dbReference>
<dbReference type="SUPFAM" id="SSF56935">
    <property type="entry name" value="Porins"/>
    <property type="match status" value="1"/>
</dbReference>
<comment type="similarity">
    <text evidence="7">Belongs to the TonB-dependent receptor family.</text>
</comment>
<keyword evidence="4 7" id="KW-0812">Transmembrane</keyword>
<dbReference type="SUPFAM" id="SSF49464">
    <property type="entry name" value="Carboxypeptidase regulatory domain-like"/>
    <property type="match status" value="1"/>
</dbReference>
<dbReference type="Pfam" id="PF07715">
    <property type="entry name" value="Plug"/>
    <property type="match status" value="1"/>
</dbReference>
<evidence type="ECO:0000259" key="8">
    <source>
        <dbReference type="Pfam" id="PF07715"/>
    </source>
</evidence>
<dbReference type="Pfam" id="PF13715">
    <property type="entry name" value="CarbopepD_reg_2"/>
    <property type="match status" value="1"/>
</dbReference>
<dbReference type="Proteomes" id="UP000829517">
    <property type="component" value="Unassembled WGS sequence"/>
</dbReference>
<dbReference type="Gene3D" id="2.60.40.1120">
    <property type="entry name" value="Carboxypeptidase-like, regulatory domain"/>
    <property type="match status" value="1"/>
</dbReference>
<dbReference type="NCBIfam" id="TIGR04057">
    <property type="entry name" value="SusC_RagA_signa"/>
    <property type="match status" value="1"/>
</dbReference>
<evidence type="ECO:0000256" key="6">
    <source>
        <dbReference type="ARBA" id="ARBA00023237"/>
    </source>
</evidence>
<dbReference type="InterPro" id="IPR023996">
    <property type="entry name" value="TonB-dep_OMP_SusC/RagA"/>
</dbReference>
<dbReference type="Gene3D" id="2.40.170.20">
    <property type="entry name" value="TonB-dependent receptor, beta-barrel domain"/>
    <property type="match status" value="1"/>
</dbReference>
<keyword evidence="2 7" id="KW-0813">Transport</keyword>
<dbReference type="InterPro" id="IPR036942">
    <property type="entry name" value="Beta-barrel_TonB_sf"/>
</dbReference>
<dbReference type="InterPro" id="IPR012910">
    <property type="entry name" value="Plug_dom"/>
</dbReference>
<keyword evidence="6 7" id="KW-0998">Cell outer membrane</keyword>